<reference evidence="2 3" key="1">
    <citation type="submission" date="2024-09" db="EMBL/GenBank/DDBJ databases">
        <title>Chromosome-scale assembly of Riccia fluitans.</title>
        <authorList>
            <person name="Paukszto L."/>
            <person name="Sawicki J."/>
            <person name="Karawczyk K."/>
            <person name="Piernik-Szablinska J."/>
            <person name="Szczecinska M."/>
            <person name="Mazdziarz M."/>
        </authorList>
    </citation>
    <scope>NUCLEOTIDE SEQUENCE [LARGE SCALE GENOMIC DNA]</scope>
    <source>
        <strain evidence="2">Rf_01</strain>
        <tissue evidence="2">Aerial parts of the thallus</tissue>
    </source>
</reference>
<feature type="region of interest" description="Disordered" evidence="1">
    <location>
        <begin position="1"/>
        <end position="30"/>
    </location>
</feature>
<keyword evidence="3" id="KW-1185">Reference proteome</keyword>
<evidence type="ECO:0000313" key="2">
    <source>
        <dbReference type="EMBL" id="KAL2628976.1"/>
    </source>
</evidence>
<feature type="region of interest" description="Disordered" evidence="1">
    <location>
        <begin position="59"/>
        <end position="101"/>
    </location>
</feature>
<dbReference type="AlphaFoldDB" id="A0ABD1YDV7"/>
<dbReference type="EMBL" id="JBHFFA010000004">
    <property type="protein sequence ID" value="KAL2628976.1"/>
    <property type="molecule type" value="Genomic_DNA"/>
</dbReference>
<protein>
    <submittedName>
        <fullName evidence="2">Uncharacterized protein</fullName>
    </submittedName>
</protein>
<comment type="caution">
    <text evidence="2">The sequence shown here is derived from an EMBL/GenBank/DDBJ whole genome shotgun (WGS) entry which is preliminary data.</text>
</comment>
<sequence length="101" mass="11583">MESWDKILTSPPDNSTRLQPGFGPSIEHGWRSTELDTEMAYLMGRACRLQKEAVDVENPAKGTFYQEDGSRNEGERGLLQSLSDKDRDTRRHHMGMPRDYP</sequence>
<dbReference type="Proteomes" id="UP001605036">
    <property type="component" value="Unassembled WGS sequence"/>
</dbReference>
<accession>A0ABD1YDV7</accession>
<name>A0ABD1YDV7_9MARC</name>
<evidence type="ECO:0000313" key="3">
    <source>
        <dbReference type="Proteomes" id="UP001605036"/>
    </source>
</evidence>
<proteinExistence type="predicted"/>
<organism evidence="2 3">
    <name type="scientific">Riccia fluitans</name>
    <dbReference type="NCBI Taxonomy" id="41844"/>
    <lineage>
        <taxon>Eukaryota</taxon>
        <taxon>Viridiplantae</taxon>
        <taxon>Streptophyta</taxon>
        <taxon>Embryophyta</taxon>
        <taxon>Marchantiophyta</taxon>
        <taxon>Marchantiopsida</taxon>
        <taxon>Marchantiidae</taxon>
        <taxon>Marchantiales</taxon>
        <taxon>Ricciaceae</taxon>
        <taxon>Riccia</taxon>
    </lineage>
</organism>
<gene>
    <name evidence="2" type="ORF">R1flu_013662</name>
</gene>
<evidence type="ECO:0000256" key="1">
    <source>
        <dbReference type="SAM" id="MobiDB-lite"/>
    </source>
</evidence>